<dbReference type="Proteomes" id="UP000095286">
    <property type="component" value="Unplaced"/>
</dbReference>
<protein>
    <submittedName>
        <fullName evidence="2">EF-hand domain-containing protein</fullName>
    </submittedName>
</protein>
<name>A0AC35UGW2_9BILA</name>
<evidence type="ECO:0000313" key="2">
    <source>
        <dbReference type="WBParaSite" id="RSKR_0001136200.1"/>
    </source>
</evidence>
<accession>A0AC35UGW2</accession>
<reference evidence="2" key="1">
    <citation type="submission" date="2016-11" db="UniProtKB">
        <authorList>
            <consortium name="WormBaseParasite"/>
        </authorList>
    </citation>
    <scope>IDENTIFICATION</scope>
    <source>
        <strain evidence="2">KR3021</strain>
    </source>
</reference>
<sequence length="1108" mass="124488">MSKAKKVVDSSSEEEESDDEPVVVKKRGSAFRIVGQAVESNQNKQSNVETNPQNLKAQQLAQIKALGQQIQPAINIAQAAEHEQEMANKPQQSAEMVKAIEIERQKQEQVKKAQEAMKFQQMEIAKKAAEARQKQESAQQVNQQQSATLQEKGTVEISEKQNQQELVKERQLKLQEEAKKRAMDAQQKAKDEAIKKQQAQQQQQEEAKKRAIEAQQKAKDEAIKMQQAQQKAKDEAVKMQQAQQQQQEEAKKRVIDAQQKAKDEALKKQQQEEAKKRAIEAQQKARDEAIKKQQAQQQTLVQAQQEKVLAQAQQQKQQVLAQVQQQQTLAQKQQKIKEEATKEQQLLSNTAPVQNKITAPVQNKSTIAAAPSKNTIAAAPSKNTIAAVQKAVAGQNEKTSSTQKPVQVLQSNATASAKPTLAGVKNVAGSSSSATIAQAQPGNSPKQKQTLGSVVGQADNKNINANQPSNTKATKVEPTSLTSGSDIKKNIIKSVAPVKSVKVEETMAPAQSNPVDINGNHPIKEDESWKTQYRVKPVYEIQKPGKMEIPELMNSSFVKATVIAPIVSESSKVKWNEFPEEPVIEIEHGQKTKIQDWVPVNDEEKPLLRAAYKPSKIGSVQWPPQNENQPKDQQDVLKIKANDDTAWIQSQEQLSETPIAWQQKVAGGEIKSRAWPPPSSEVLRNGYQGPNHMPVIQWPPPAFEEHQHEIVEVITTHLPVHKKETQWPPEPPKMVPAGTVQYQVMSNKRDSDDPVSFVSIMTHLGKASPNCQKSESKNDVSRSSRAKVSNALEASDKVLSTGFNGSRHARSDSALSARKSRDKTTVAFGLTTKIKDTVLARSKSREPDGYTRKGFISPSRRNLRSGSSSRRVSPRVNRSDGGMESNINTELRQNSSKINQIGDQLVNMETALLNRISHLEDKLNLIMKIEDNSKNNTKDNSENNRKDASFSINEKQISDDTFKRLFLEKMKNSYELEDWIKNELKVHDKDKQSDIDVFEYDSVAVKKKNDKHEKEEQNMDSSYHFSIASRKYLDHIETDENSYTVLKPTTRKKSPESKFYPQEKRVRGNKQYNGKYQEESIYYNDPSYSTKNGKNINVEGKLNLRNYR</sequence>
<dbReference type="WBParaSite" id="RSKR_0001136200.1">
    <property type="protein sequence ID" value="RSKR_0001136200.1"/>
    <property type="gene ID" value="RSKR_0001136200"/>
</dbReference>
<evidence type="ECO:0000313" key="1">
    <source>
        <dbReference type="Proteomes" id="UP000095286"/>
    </source>
</evidence>
<proteinExistence type="predicted"/>
<organism evidence="1 2">
    <name type="scientific">Rhabditophanes sp. KR3021</name>
    <dbReference type="NCBI Taxonomy" id="114890"/>
    <lineage>
        <taxon>Eukaryota</taxon>
        <taxon>Metazoa</taxon>
        <taxon>Ecdysozoa</taxon>
        <taxon>Nematoda</taxon>
        <taxon>Chromadorea</taxon>
        <taxon>Rhabditida</taxon>
        <taxon>Tylenchina</taxon>
        <taxon>Panagrolaimomorpha</taxon>
        <taxon>Strongyloidoidea</taxon>
        <taxon>Alloionematidae</taxon>
        <taxon>Rhabditophanes</taxon>
    </lineage>
</organism>